<name>A0A4Q2D6B1_9AGAR</name>
<keyword evidence="1" id="KW-0175">Coiled coil</keyword>
<evidence type="ECO:0000313" key="3">
    <source>
        <dbReference type="Proteomes" id="UP000290288"/>
    </source>
</evidence>
<evidence type="ECO:0000313" key="2">
    <source>
        <dbReference type="EMBL" id="RXW14997.1"/>
    </source>
</evidence>
<feature type="coiled-coil region" evidence="1">
    <location>
        <begin position="71"/>
        <end position="125"/>
    </location>
</feature>
<proteinExistence type="predicted"/>
<evidence type="ECO:0000256" key="1">
    <source>
        <dbReference type="SAM" id="Coils"/>
    </source>
</evidence>
<comment type="caution">
    <text evidence="2">The sequence shown here is derived from an EMBL/GenBank/DDBJ whole genome shotgun (WGS) entry which is preliminary data.</text>
</comment>
<accession>A0A4Q2D6B1</accession>
<reference evidence="2 3" key="1">
    <citation type="submission" date="2019-01" db="EMBL/GenBank/DDBJ databases">
        <title>Draft genome sequence of Psathyrella aberdarensis IHI B618.</title>
        <authorList>
            <person name="Buettner E."/>
            <person name="Kellner H."/>
        </authorList>
    </citation>
    <scope>NUCLEOTIDE SEQUENCE [LARGE SCALE GENOMIC DNA]</scope>
    <source>
        <strain evidence="2 3">IHI B618</strain>
    </source>
</reference>
<dbReference type="STRING" id="2316362.A0A4Q2D6B1"/>
<sequence>MDLEIDGSWLLKLKTSTEELPVSRSLLQMDACAKRFGRVNLQSLMRSLQERLSILSGPRLSENVRQPYGAVELAFRERERKEALRKKQQQEKEVKERELEKQRRIRMFEDQKRDEERRKRQEEAKKAQELAFKRREEEDEQGWTWVVFNSTRAIFVSRRALSRLKIRTRHNIYHSLAALTVG</sequence>
<dbReference type="EMBL" id="SDEE01000613">
    <property type="protein sequence ID" value="RXW14997.1"/>
    <property type="molecule type" value="Genomic_DNA"/>
</dbReference>
<gene>
    <name evidence="2" type="ORF">EST38_g10856</name>
</gene>
<protein>
    <submittedName>
        <fullName evidence="2">Uncharacterized protein</fullName>
    </submittedName>
</protein>
<dbReference type="AlphaFoldDB" id="A0A4Q2D6B1"/>
<organism evidence="2 3">
    <name type="scientific">Candolleomyces aberdarensis</name>
    <dbReference type="NCBI Taxonomy" id="2316362"/>
    <lineage>
        <taxon>Eukaryota</taxon>
        <taxon>Fungi</taxon>
        <taxon>Dikarya</taxon>
        <taxon>Basidiomycota</taxon>
        <taxon>Agaricomycotina</taxon>
        <taxon>Agaricomycetes</taxon>
        <taxon>Agaricomycetidae</taxon>
        <taxon>Agaricales</taxon>
        <taxon>Agaricineae</taxon>
        <taxon>Psathyrellaceae</taxon>
        <taxon>Candolleomyces</taxon>
    </lineage>
</organism>
<dbReference type="Proteomes" id="UP000290288">
    <property type="component" value="Unassembled WGS sequence"/>
</dbReference>
<keyword evidence="3" id="KW-1185">Reference proteome</keyword>